<accession>A0A4Z2GW52</accession>
<gene>
    <name evidence="2" type="ORF">EYF80_032058</name>
</gene>
<name>A0A4Z2GW52_9TELE</name>
<feature type="region of interest" description="Disordered" evidence="1">
    <location>
        <begin position="254"/>
        <end position="278"/>
    </location>
</feature>
<feature type="region of interest" description="Disordered" evidence="1">
    <location>
        <begin position="1"/>
        <end position="69"/>
    </location>
</feature>
<evidence type="ECO:0000313" key="2">
    <source>
        <dbReference type="EMBL" id="TNN57689.1"/>
    </source>
</evidence>
<organism evidence="2 3">
    <name type="scientific">Liparis tanakae</name>
    <name type="common">Tanaka's snailfish</name>
    <dbReference type="NCBI Taxonomy" id="230148"/>
    <lineage>
        <taxon>Eukaryota</taxon>
        <taxon>Metazoa</taxon>
        <taxon>Chordata</taxon>
        <taxon>Craniata</taxon>
        <taxon>Vertebrata</taxon>
        <taxon>Euteleostomi</taxon>
        <taxon>Actinopterygii</taxon>
        <taxon>Neopterygii</taxon>
        <taxon>Teleostei</taxon>
        <taxon>Neoteleostei</taxon>
        <taxon>Acanthomorphata</taxon>
        <taxon>Eupercaria</taxon>
        <taxon>Perciformes</taxon>
        <taxon>Cottioidei</taxon>
        <taxon>Cottales</taxon>
        <taxon>Liparidae</taxon>
        <taxon>Liparis</taxon>
    </lineage>
</organism>
<sequence>MGMPMDTLCIWDRHPSGGRRRMSQHAPRPRLTVPPRSAPPPGPPRSATECVGSSATVEPPSPPGAEESVTGGLGIVHMYTRMYTNTSCRLSFTRGTKDAFAFARIGHHQGTSILPATDSDEDKLTANQRIRFPEINDQRQENQLFPSSRSDLLRTLTPASATHGPRGGETHSGSVEGARDRKGSQWERRRAPGQELNPRAAALVLRGTQPEASLQRLNPLICAVVRCGRARRGQRGDGRMQHRSCNSEAVAEGLMEGDRPDWARADGPLANGPRRGGK</sequence>
<feature type="compositionally biased region" description="Basic and acidic residues" evidence="1">
    <location>
        <begin position="177"/>
        <end position="192"/>
    </location>
</feature>
<proteinExistence type="predicted"/>
<reference evidence="2 3" key="1">
    <citation type="submission" date="2019-03" db="EMBL/GenBank/DDBJ databases">
        <title>First draft genome of Liparis tanakae, snailfish: a comprehensive survey of snailfish specific genes.</title>
        <authorList>
            <person name="Kim W."/>
            <person name="Song I."/>
            <person name="Jeong J.-H."/>
            <person name="Kim D."/>
            <person name="Kim S."/>
            <person name="Ryu S."/>
            <person name="Song J.Y."/>
            <person name="Lee S.K."/>
        </authorList>
    </citation>
    <scope>NUCLEOTIDE SEQUENCE [LARGE SCALE GENOMIC DNA]</scope>
    <source>
        <tissue evidence="2">Muscle</tissue>
    </source>
</reference>
<dbReference type="EMBL" id="SRLO01000398">
    <property type="protein sequence ID" value="TNN57689.1"/>
    <property type="molecule type" value="Genomic_DNA"/>
</dbReference>
<dbReference type="Proteomes" id="UP000314294">
    <property type="component" value="Unassembled WGS sequence"/>
</dbReference>
<evidence type="ECO:0000313" key="3">
    <source>
        <dbReference type="Proteomes" id="UP000314294"/>
    </source>
</evidence>
<feature type="region of interest" description="Disordered" evidence="1">
    <location>
        <begin position="158"/>
        <end position="194"/>
    </location>
</feature>
<comment type="caution">
    <text evidence="2">The sequence shown here is derived from an EMBL/GenBank/DDBJ whole genome shotgun (WGS) entry which is preliminary data.</text>
</comment>
<keyword evidence="3" id="KW-1185">Reference proteome</keyword>
<protein>
    <submittedName>
        <fullName evidence="2">Uncharacterized protein</fullName>
    </submittedName>
</protein>
<dbReference type="AlphaFoldDB" id="A0A4Z2GW52"/>
<evidence type="ECO:0000256" key="1">
    <source>
        <dbReference type="SAM" id="MobiDB-lite"/>
    </source>
</evidence>